<name>A0A7R9GUK1_TIMPO</name>
<accession>A0A7R9GUK1</accession>
<dbReference type="EMBL" id="OD000369">
    <property type="protein sequence ID" value="CAD7397303.1"/>
    <property type="molecule type" value="Genomic_DNA"/>
</dbReference>
<reference evidence="1" key="1">
    <citation type="submission" date="2020-11" db="EMBL/GenBank/DDBJ databases">
        <authorList>
            <person name="Tran Van P."/>
        </authorList>
    </citation>
    <scope>NUCLEOTIDE SEQUENCE</scope>
</reference>
<organism evidence="1">
    <name type="scientific">Timema poppense</name>
    <name type="common">Walking stick</name>
    <dbReference type="NCBI Taxonomy" id="170557"/>
    <lineage>
        <taxon>Eukaryota</taxon>
        <taxon>Metazoa</taxon>
        <taxon>Ecdysozoa</taxon>
        <taxon>Arthropoda</taxon>
        <taxon>Hexapoda</taxon>
        <taxon>Insecta</taxon>
        <taxon>Pterygota</taxon>
        <taxon>Neoptera</taxon>
        <taxon>Polyneoptera</taxon>
        <taxon>Phasmatodea</taxon>
        <taxon>Timematodea</taxon>
        <taxon>Timematoidea</taxon>
        <taxon>Timematidae</taxon>
        <taxon>Timema</taxon>
    </lineage>
</organism>
<sequence>MDETTPKGTIKLCAFAIIYNEENHVRTTFFDMLGTSSGTAEDLFSSLIKILEKRGIPKENMKDKQANVFLFATKQLPPGHEFETIGI</sequence>
<protein>
    <submittedName>
        <fullName evidence="1">Uncharacterized protein</fullName>
    </submittedName>
</protein>
<dbReference type="AlphaFoldDB" id="A0A7R9GUK1"/>
<proteinExistence type="predicted"/>
<evidence type="ECO:0000313" key="1">
    <source>
        <dbReference type="EMBL" id="CAD7397303.1"/>
    </source>
</evidence>
<gene>
    <name evidence="1" type="ORF">TPSB3V08_LOCUS1084</name>
</gene>